<reference evidence="5 6" key="1">
    <citation type="submission" date="2024-10" db="EMBL/GenBank/DDBJ databases">
        <title>Updated reference genomes for cyclostephanoid diatoms.</title>
        <authorList>
            <person name="Roberts W.R."/>
            <person name="Alverson A.J."/>
        </authorList>
    </citation>
    <scope>NUCLEOTIDE SEQUENCE [LARGE SCALE GENOMIC DNA]</scope>
    <source>
        <strain evidence="5 6">AJA010-31</strain>
    </source>
</reference>
<dbReference type="EMBL" id="JALLPJ020000754">
    <property type="protein sequence ID" value="KAL3783711.1"/>
    <property type="molecule type" value="Genomic_DNA"/>
</dbReference>
<dbReference type="Proteomes" id="UP001530400">
    <property type="component" value="Unassembled WGS sequence"/>
</dbReference>
<feature type="region of interest" description="Disordered" evidence="3">
    <location>
        <begin position="190"/>
        <end position="211"/>
    </location>
</feature>
<evidence type="ECO:0000256" key="2">
    <source>
        <dbReference type="ARBA" id="ARBA00022737"/>
    </source>
</evidence>
<feature type="signal peptide" evidence="4">
    <location>
        <begin position="1"/>
        <end position="19"/>
    </location>
</feature>
<sequence length="506" mass="55615">MKVIKSFILASSFVGGVNAWNWPSSGSGSNRSGTFNDGVPVGGEIAEDIWKDNGSDCGYVFSFQDDVDDYIDENFPDNGNWQDESYNRGVRAGADQVVQKYEKMCLENTSDECNDLGVAAAQEIAFGFCPFNAESSFARPNYKERCRLVAVGICEGNVGKQVEKNGCGISSGELQKLQDKCEDQVNEMVGGPFQDDDRFDMVNTPKPTKKPSSRHYVVIVNIDMVMLLIPNILTGQPAGPLHARQGDLLEGHLRVQPRDPQDDVIELAAVISPTKRPTRRPTSRPTKRPTRRPTSRPSSRPTRRPTARPTDETRAGTYREGFGKGEDKAEQIWRSNGSDCGFIFSFEDEVDDFLQIKCSDDTPYCRGMDAGAGSVVLKYEKICLQDSPDECIALGQAAAQEIAFEYCPFDASSSFARPDYKETCREVATGICEGAVGGQVKDNGCSISDNNLARLQKKCENQVNSMTGGDTSSSGWDGQIEPVMEPYDDDFNATEPVVFNPRNSGW</sequence>
<feature type="chain" id="PRO_5044743398" evidence="4">
    <location>
        <begin position="20"/>
        <end position="506"/>
    </location>
</feature>
<evidence type="ECO:0000256" key="4">
    <source>
        <dbReference type="SAM" id="SignalP"/>
    </source>
</evidence>
<evidence type="ECO:0000256" key="3">
    <source>
        <dbReference type="SAM" id="MobiDB-lite"/>
    </source>
</evidence>
<evidence type="ECO:0000313" key="5">
    <source>
        <dbReference type="EMBL" id="KAL3783711.1"/>
    </source>
</evidence>
<dbReference type="AlphaFoldDB" id="A0ABD3P8S7"/>
<evidence type="ECO:0000256" key="1">
    <source>
        <dbReference type="ARBA" id="ARBA00022729"/>
    </source>
</evidence>
<comment type="caution">
    <text evidence="5">The sequence shown here is derived from an EMBL/GenBank/DDBJ whole genome shotgun (WGS) entry which is preliminary data.</text>
</comment>
<dbReference type="Pfam" id="PF04886">
    <property type="entry name" value="PT"/>
    <property type="match status" value="1"/>
</dbReference>
<gene>
    <name evidence="5" type="ORF">ACHAWO_000303</name>
</gene>
<proteinExistence type="predicted"/>
<organism evidence="5 6">
    <name type="scientific">Cyclotella atomus</name>
    <dbReference type="NCBI Taxonomy" id="382360"/>
    <lineage>
        <taxon>Eukaryota</taxon>
        <taxon>Sar</taxon>
        <taxon>Stramenopiles</taxon>
        <taxon>Ochrophyta</taxon>
        <taxon>Bacillariophyta</taxon>
        <taxon>Coscinodiscophyceae</taxon>
        <taxon>Thalassiosirophycidae</taxon>
        <taxon>Stephanodiscales</taxon>
        <taxon>Stephanodiscaceae</taxon>
        <taxon>Cyclotella</taxon>
    </lineage>
</organism>
<dbReference type="InterPro" id="IPR006970">
    <property type="entry name" value="PT"/>
</dbReference>
<keyword evidence="1 4" id="KW-0732">Signal</keyword>
<keyword evidence="2" id="KW-0677">Repeat</keyword>
<feature type="region of interest" description="Disordered" evidence="3">
    <location>
        <begin position="268"/>
        <end position="326"/>
    </location>
</feature>
<keyword evidence="6" id="KW-1185">Reference proteome</keyword>
<protein>
    <submittedName>
        <fullName evidence="5">Uncharacterized protein</fullName>
    </submittedName>
</protein>
<name>A0ABD3P8S7_9STRA</name>
<evidence type="ECO:0000313" key="6">
    <source>
        <dbReference type="Proteomes" id="UP001530400"/>
    </source>
</evidence>
<feature type="compositionally biased region" description="Basic residues" evidence="3">
    <location>
        <begin position="276"/>
        <end position="294"/>
    </location>
</feature>
<accession>A0ABD3P8S7</accession>